<sequence>MNRTYRVTVCGRFANLDAAQRDRLRAEQDAHDMFAARFTPEGTFLYSPELIGYQFRYLLQVADESPEDAEVIARLRAEELAGAGMRERGLDGRIVDITVTCVEDMQSRARMRR</sequence>
<dbReference type="RefSeq" id="WP_067504263.1">
    <property type="nucleotide sequence ID" value="NZ_CP107943.1"/>
</dbReference>
<dbReference type="InterPro" id="IPR045778">
    <property type="entry name" value="DUF6204"/>
</dbReference>
<dbReference type="Pfam" id="PF19707">
    <property type="entry name" value="DUF6204"/>
    <property type="match status" value="1"/>
</dbReference>
<gene>
    <name evidence="1" type="ORF">DFR74_101387</name>
</gene>
<protein>
    <submittedName>
        <fullName evidence="1">Uncharacterized protein</fullName>
    </submittedName>
</protein>
<reference evidence="1 2" key="1">
    <citation type="submission" date="2018-06" db="EMBL/GenBank/DDBJ databases">
        <title>Genomic Encyclopedia of Type Strains, Phase IV (KMG-IV): sequencing the most valuable type-strain genomes for metagenomic binning, comparative biology and taxonomic classification.</title>
        <authorList>
            <person name="Goeker M."/>
        </authorList>
    </citation>
    <scope>NUCLEOTIDE SEQUENCE [LARGE SCALE GENOMIC DNA]</scope>
    <source>
        <strain evidence="1 2">DSM 44599</strain>
    </source>
</reference>
<dbReference type="EMBL" id="QNRE01000001">
    <property type="protein sequence ID" value="RBO96372.1"/>
    <property type="molecule type" value="Genomic_DNA"/>
</dbReference>
<keyword evidence="2" id="KW-1185">Reference proteome</keyword>
<dbReference type="Proteomes" id="UP000252586">
    <property type="component" value="Unassembled WGS sequence"/>
</dbReference>
<name>A0A366E234_9NOCA</name>
<organism evidence="1 2">
    <name type="scientific">Nocardia puris</name>
    <dbReference type="NCBI Taxonomy" id="208602"/>
    <lineage>
        <taxon>Bacteria</taxon>
        <taxon>Bacillati</taxon>
        <taxon>Actinomycetota</taxon>
        <taxon>Actinomycetes</taxon>
        <taxon>Mycobacteriales</taxon>
        <taxon>Nocardiaceae</taxon>
        <taxon>Nocardia</taxon>
    </lineage>
</organism>
<dbReference type="OrthoDB" id="4803789at2"/>
<dbReference type="STRING" id="1210090.GCA_001613185_01102"/>
<accession>A0A366E234</accession>
<evidence type="ECO:0000313" key="2">
    <source>
        <dbReference type="Proteomes" id="UP000252586"/>
    </source>
</evidence>
<dbReference type="AlphaFoldDB" id="A0A366E234"/>
<proteinExistence type="predicted"/>
<evidence type="ECO:0000313" key="1">
    <source>
        <dbReference type="EMBL" id="RBO96372.1"/>
    </source>
</evidence>
<comment type="caution">
    <text evidence="1">The sequence shown here is derived from an EMBL/GenBank/DDBJ whole genome shotgun (WGS) entry which is preliminary data.</text>
</comment>